<dbReference type="InterPro" id="IPR025129">
    <property type="entry name" value="DUF4055"/>
</dbReference>
<reference evidence="3" key="1">
    <citation type="submission" date="2021-04" db="EMBL/GenBank/DDBJ databases">
        <title>A novel bacteriophage against Pseudomonas syringae pv. tomato and it's prophylactic efficacy.</title>
        <authorList>
            <person name="Skliros D."/>
            <person name="Papazoglou P."/>
            <person name="Paraskevopoulou E.G."/>
            <person name="Gkizi D."/>
            <person name="Goumas D.E."/>
            <person name="Tjamos S."/>
            <person name="Flemetakis E."/>
        </authorList>
    </citation>
    <scope>NUCLEOTIDE SEQUENCE</scope>
</reference>
<feature type="region of interest" description="Disordered" evidence="1">
    <location>
        <begin position="442"/>
        <end position="473"/>
    </location>
</feature>
<gene>
    <name evidence="3" type="ORF">Medea1_0029</name>
</gene>
<protein>
    <submittedName>
        <fullName evidence="3">62kDa structural protein</fullName>
    </submittedName>
</protein>
<dbReference type="EMBL" id="MW862109">
    <property type="protein sequence ID" value="QVW29096.1"/>
    <property type="molecule type" value="Genomic_DNA"/>
</dbReference>
<evidence type="ECO:0000256" key="1">
    <source>
        <dbReference type="SAM" id="MobiDB-lite"/>
    </source>
</evidence>
<evidence type="ECO:0000259" key="2">
    <source>
        <dbReference type="Pfam" id="PF13264"/>
    </source>
</evidence>
<evidence type="ECO:0000313" key="3">
    <source>
        <dbReference type="EMBL" id="QVW29096.1"/>
    </source>
</evidence>
<proteinExistence type="predicted"/>
<organism evidence="3 4">
    <name type="scientific">Pseudomonas phage Medea1</name>
    <dbReference type="NCBI Taxonomy" id="2834256"/>
    <lineage>
        <taxon>Viruses</taxon>
        <taxon>Duplodnaviria</taxon>
        <taxon>Heunggongvirae</taxon>
        <taxon>Uroviricota</taxon>
        <taxon>Caudoviricetes</taxon>
        <taxon>Medeavirus</taxon>
        <taxon>Medeavirus medea1</taxon>
    </lineage>
</organism>
<accession>A0A8E7KZG4</accession>
<dbReference type="Proteomes" id="UP000678091">
    <property type="component" value="Segment"/>
</dbReference>
<feature type="domain" description="DUF4055" evidence="2">
    <location>
        <begin position="246"/>
        <end position="384"/>
    </location>
</feature>
<evidence type="ECO:0000313" key="4">
    <source>
        <dbReference type="Proteomes" id="UP000678091"/>
    </source>
</evidence>
<keyword evidence="4" id="KW-1185">Reference proteome</keyword>
<name>A0A8E7KZG4_9CAUD</name>
<sequence>MNNDVSFKRPEYIEALDRWLTVRDVCAGQHRVVDRLPYINRHDKSEENVERNNAYRERAVFKNATGHTRNGLIGLAFHKDPTLTIPKNLEYLQDNANGAGVSIYQQSQGSLEKVLEAGRHGLFVDFHEDSGIGGHSVILTYTAEDVINWRTGMVDGHNVLTMVVLREINEEADGFGLKCTEQFRELALDEAGLYVCRVWRRKGPRGGGPLEVVEEYMPKGKGGRLKEIPFTFIGAQNNDPSIDESPLYDIAMINLGHYRNSADYEDSVFWCGQAQPWISGVDEQWLEMARKEGVYVGSRAPIPVPAGETFAFAQPQPNTLVKEAMADKNQMMIELGARMVVSSMTAKTATESIGDQSASTSVLAICVSNVNEAYTRALGWCAQFLGVNGKTAYLVNQEFVELSADPQMITALVQLWQSGGFAKADLRGYLRKLGLIAPERTDKQIDGELQEQTDNLGLDDDEDLNDGRQPSGT</sequence>
<dbReference type="Pfam" id="PF13264">
    <property type="entry name" value="DUF4055"/>
    <property type="match status" value="1"/>
</dbReference>